<dbReference type="GO" id="GO:0003700">
    <property type="term" value="F:DNA-binding transcription factor activity"/>
    <property type="evidence" value="ECO:0007669"/>
    <property type="project" value="InterPro"/>
</dbReference>
<dbReference type="PROSITE" id="PS01124">
    <property type="entry name" value="HTH_ARAC_FAMILY_2"/>
    <property type="match status" value="1"/>
</dbReference>
<dbReference type="Proteomes" id="UP000538196">
    <property type="component" value="Unassembled WGS sequence"/>
</dbReference>
<dbReference type="SUPFAM" id="SSF46689">
    <property type="entry name" value="Homeodomain-like"/>
    <property type="match status" value="2"/>
</dbReference>
<accession>A0A7W4UWX0</accession>
<sequence>MTTREELRTSDPDVALDLLRGVYRGVELTVPASRRFSCDLSVVGDERFSLVSVDLRSSGRAAMEAQTAFVVGESELPVQVSAGRRVLDTTQPYLHPVAPAEAEWEAHLLLNATQLEERPVRELLAQHYGRDDLPVRFADAAPVSPERARLWSAATAHARAVAADPEVFSSELVRDALFRSLTAALVSVFPSDLLDLPAARDGATATPAAVRRAIAYMEENVADPISVADIAKAARLSARGLQEAFRRVFGDTPTRYLRRMRLEAARADLQRRERTDGATVAQIARRWGFSHLPRFATYYRETFGESPRDTLDT</sequence>
<proteinExistence type="predicted"/>
<keyword evidence="2 5" id="KW-0238">DNA-binding</keyword>
<protein>
    <submittedName>
        <fullName evidence="5">AraC-like DNA-binding protein</fullName>
    </submittedName>
</protein>
<dbReference type="RefSeq" id="WP_021764821.1">
    <property type="nucleotide sequence ID" value="NZ_JACHVP010000002.1"/>
</dbReference>
<evidence type="ECO:0000313" key="5">
    <source>
        <dbReference type="EMBL" id="MBB2967795.1"/>
    </source>
</evidence>
<dbReference type="GO" id="GO:0043565">
    <property type="term" value="F:sequence-specific DNA binding"/>
    <property type="evidence" value="ECO:0007669"/>
    <property type="project" value="InterPro"/>
</dbReference>
<dbReference type="InterPro" id="IPR009057">
    <property type="entry name" value="Homeodomain-like_sf"/>
</dbReference>
<name>A0A7W4UWX0_LEIAQ</name>
<dbReference type="Gene3D" id="1.10.10.60">
    <property type="entry name" value="Homeodomain-like"/>
    <property type="match status" value="1"/>
</dbReference>
<comment type="caution">
    <text evidence="5">The sequence shown here is derived from an EMBL/GenBank/DDBJ whole genome shotgun (WGS) entry which is preliminary data.</text>
</comment>
<feature type="domain" description="HTH araC/xylS-type" evidence="4">
    <location>
        <begin position="211"/>
        <end position="313"/>
    </location>
</feature>
<evidence type="ECO:0000313" key="6">
    <source>
        <dbReference type="Proteomes" id="UP000538196"/>
    </source>
</evidence>
<evidence type="ECO:0000256" key="2">
    <source>
        <dbReference type="ARBA" id="ARBA00023125"/>
    </source>
</evidence>
<dbReference type="PANTHER" id="PTHR46796">
    <property type="entry name" value="HTH-TYPE TRANSCRIPTIONAL ACTIVATOR RHAS-RELATED"/>
    <property type="match status" value="1"/>
</dbReference>
<keyword evidence="3" id="KW-0804">Transcription</keyword>
<evidence type="ECO:0000256" key="1">
    <source>
        <dbReference type="ARBA" id="ARBA00023015"/>
    </source>
</evidence>
<evidence type="ECO:0000256" key="3">
    <source>
        <dbReference type="ARBA" id="ARBA00023163"/>
    </source>
</evidence>
<dbReference type="PANTHER" id="PTHR46796:SF12">
    <property type="entry name" value="HTH-TYPE DNA-BINDING TRANSCRIPTIONAL ACTIVATOR EUTR"/>
    <property type="match status" value="1"/>
</dbReference>
<dbReference type="SMART" id="SM00342">
    <property type="entry name" value="HTH_ARAC"/>
    <property type="match status" value="1"/>
</dbReference>
<gene>
    <name evidence="5" type="ORF">FHX33_002558</name>
</gene>
<keyword evidence="6" id="KW-1185">Reference proteome</keyword>
<dbReference type="InterPro" id="IPR050204">
    <property type="entry name" value="AraC_XylS_family_regulators"/>
</dbReference>
<keyword evidence="1" id="KW-0805">Transcription regulation</keyword>
<reference evidence="5 6" key="1">
    <citation type="submission" date="2020-08" db="EMBL/GenBank/DDBJ databases">
        <title>Sequencing the genomes of 1000 actinobacteria strains.</title>
        <authorList>
            <person name="Klenk H.-P."/>
        </authorList>
    </citation>
    <scope>NUCLEOTIDE SEQUENCE [LARGE SCALE GENOMIC DNA]</scope>
    <source>
        <strain evidence="5 6">DSM 20146</strain>
    </source>
</reference>
<dbReference type="InterPro" id="IPR018060">
    <property type="entry name" value="HTH_AraC"/>
</dbReference>
<evidence type="ECO:0000259" key="4">
    <source>
        <dbReference type="PROSITE" id="PS01124"/>
    </source>
</evidence>
<dbReference type="EMBL" id="JACHVP010000002">
    <property type="protein sequence ID" value="MBB2967795.1"/>
    <property type="molecule type" value="Genomic_DNA"/>
</dbReference>
<dbReference type="AlphaFoldDB" id="A0A7W4UWX0"/>
<dbReference type="Pfam" id="PF12833">
    <property type="entry name" value="HTH_18"/>
    <property type="match status" value="1"/>
</dbReference>
<organism evidence="5 6">
    <name type="scientific">Leifsonia aquatica</name>
    <name type="common">Corynebacterium aquaticum</name>
    <dbReference type="NCBI Taxonomy" id="144185"/>
    <lineage>
        <taxon>Bacteria</taxon>
        <taxon>Bacillati</taxon>
        <taxon>Actinomycetota</taxon>
        <taxon>Actinomycetes</taxon>
        <taxon>Micrococcales</taxon>
        <taxon>Microbacteriaceae</taxon>
        <taxon>Leifsonia</taxon>
    </lineage>
</organism>